<dbReference type="InterPro" id="IPR055487">
    <property type="entry name" value="DUF7059"/>
</dbReference>
<name>A0AAW9HBB0_9ACTO</name>
<dbReference type="EMBL" id="JAWNFV010000004">
    <property type="protein sequence ID" value="MDY5140269.1"/>
    <property type="molecule type" value="Genomic_DNA"/>
</dbReference>
<evidence type="ECO:0000313" key="7">
    <source>
        <dbReference type="EMBL" id="MDY5140269.1"/>
    </source>
</evidence>
<comment type="caution">
    <text evidence="7">The sequence shown here is derived from an EMBL/GenBank/DDBJ whole genome shotgun (WGS) entry which is preliminary data.</text>
</comment>
<dbReference type="Pfam" id="PF05175">
    <property type="entry name" value="MTS"/>
    <property type="match status" value="1"/>
</dbReference>
<dbReference type="PROSITE" id="PS00092">
    <property type="entry name" value="N6_MTASE"/>
    <property type="match status" value="1"/>
</dbReference>
<dbReference type="CDD" id="cd02440">
    <property type="entry name" value="AdoMet_MTases"/>
    <property type="match status" value="1"/>
</dbReference>
<evidence type="ECO:0000256" key="4">
    <source>
        <dbReference type="ARBA" id="ARBA00022691"/>
    </source>
</evidence>
<evidence type="ECO:0000259" key="5">
    <source>
        <dbReference type="Pfam" id="PF05175"/>
    </source>
</evidence>
<evidence type="ECO:0000256" key="3">
    <source>
        <dbReference type="ARBA" id="ARBA00022679"/>
    </source>
</evidence>
<evidence type="ECO:0000259" key="6">
    <source>
        <dbReference type="Pfam" id="PF23186"/>
    </source>
</evidence>
<dbReference type="InterPro" id="IPR002052">
    <property type="entry name" value="DNA_methylase_N6_adenine_CS"/>
</dbReference>
<dbReference type="InterPro" id="IPR007848">
    <property type="entry name" value="Small_mtfrase_dom"/>
</dbReference>
<dbReference type="GO" id="GO:0035657">
    <property type="term" value="C:eRF1 methyltransferase complex"/>
    <property type="evidence" value="ECO:0007669"/>
    <property type="project" value="TreeGrafter"/>
</dbReference>
<dbReference type="RefSeq" id="WP_244899300.1">
    <property type="nucleotide sequence ID" value="NZ_CAUPFC010000005.1"/>
</dbReference>
<evidence type="ECO:0000313" key="10">
    <source>
        <dbReference type="Proteomes" id="UP001288320"/>
    </source>
</evidence>
<dbReference type="GO" id="GO:0032259">
    <property type="term" value="P:methylation"/>
    <property type="evidence" value="ECO:0007669"/>
    <property type="project" value="UniProtKB-KW"/>
</dbReference>
<reference evidence="7 9" key="1">
    <citation type="submission" date="2023-10" db="EMBL/GenBank/DDBJ databases">
        <title>Whole Genome based description of the genera Actinobaculum and Actinotignum reveals a complex phylogenetic relationship within the species included in the genus Actinotignum.</title>
        <authorList>
            <person name="Jensen C.S."/>
            <person name="Dargis R."/>
            <person name="Kemp M."/>
            <person name="Christensen J.J."/>
        </authorList>
    </citation>
    <scope>NUCLEOTIDE SEQUENCE</scope>
    <source>
        <strain evidence="8 9">SLA_B089</strain>
        <strain evidence="7">SLA_B245</strain>
    </source>
</reference>
<evidence type="ECO:0000256" key="2">
    <source>
        <dbReference type="ARBA" id="ARBA00022603"/>
    </source>
</evidence>
<keyword evidence="4" id="KW-0949">S-adenosyl-L-methionine</keyword>
<organism evidence="7 10">
    <name type="scientific">Actinotignum timonense</name>
    <dbReference type="NCBI Taxonomy" id="1870995"/>
    <lineage>
        <taxon>Bacteria</taxon>
        <taxon>Bacillati</taxon>
        <taxon>Actinomycetota</taxon>
        <taxon>Actinomycetes</taxon>
        <taxon>Actinomycetales</taxon>
        <taxon>Actinomycetaceae</taxon>
        <taxon>Actinotignum</taxon>
    </lineage>
</organism>
<keyword evidence="9" id="KW-1185">Reference proteome</keyword>
<keyword evidence="2 7" id="KW-0489">Methyltransferase</keyword>
<dbReference type="GeneID" id="92812960"/>
<dbReference type="InterPro" id="IPR052190">
    <property type="entry name" value="Euk-Arch_PrmC-MTase"/>
</dbReference>
<dbReference type="EMBL" id="JAWNFY010000012">
    <property type="protein sequence ID" value="MDY5146436.1"/>
    <property type="molecule type" value="Genomic_DNA"/>
</dbReference>
<keyword evidence="3" id="KW-0808">Transferase</keyword>
<proteinExistence type="inferred from homology"/>
<protein>
    <submittedName>
        <fullName evidence="7">Class I SAM-dependent methyltransferase</fullName>
    </submittedName>
</protein>
<dbReference type="Proteomes" id="UP001288320">
    <property type="component" value="Unassembled WGS sequence"/>
</dbReference>
<evidence type="ECO:0000313" key="9">
    <source>
        <dbReference type="Proteomes" id="UP001284901"/>
    </source>
</evidence>
<comment type="similarity">
    <text evidence="1">Belongs to the eukaryotic/archaeal PrmC-related family.</text>
</comment>
<gene>
    <name evidence="7" type="ORF">R6G74_02905</name>
    <name evidence="8" type="ORF">R6P33_05280</name>
</gene>
<sequence>MELFVPGAPERLATTLRQDLTGYTTTHISTLLGPEATAAMRREQRIPALLVCEKACHQATAPHTEAEILACQVRLLILGDTLSAAELEGAFPATFGDRVTRDALLVIGNAGYRARFQVVPVPLDITRKGTRRITRTEVLIASDFGELAGRVPGAHHVMPVGGATRTLANIVTYTGGRVLDVGTGCGIHAISAALHGCEVVATDISARALQFASLNIALAAVRVELLQGSLFDPVEGRFDTIVSNPPFVITPASVRQKVDFEYRDGGFGGDTLLSELISALPAHLTDTGTAYILGNWEVEDGCSWDTHPQVWARVAGLDAWFIARDDVDPAHYVEMWLRDGGLRPRDAGYEDAYRTWLDDFAARGIRAISLGYGILSRPAAAREPMIRTEEIPGRPQGDIRQHIQRVWNNRHLVAAPDEDLAQRHLTRTEVIEHRFYDPGAADPLRIVLAHTGGFQQTLPADSQVAAFVGACDGELSVGALCQAIAQIYGEDSSAVQARLLETVRELIATGLLTEGTGMGTGTGS</sequence>
<feature type="domain" description="Methyltransferase small" evidence="5">
    <location>
        <begin position="163"/>
        <end position="249"/>
    </location>
</feature>
<dbReference type="PANTHER" id="PTHR45875:SF1">
    <property type="entry name" value="METHYLTRANSFERASE N6AMT1"/>
    <property type="match status" value="1"/>
</dbReference>
<dbReference type="GO" id="GO:0008170">
    <property type="term" value="F:N-methyltransferase activity"/>
    <property type="evidence" value="ECO:0007669"/>
    <property type="project" value="UniProtKB-ARBA"/>
</dbReference>
<dbReference type="Pfam" id="PF23186">
    <property type="entry name" value="DUF7059"/>
    <property type="match status" value="1"/>
</dbReference>
<evidence type="ECO:0000256" key="1">
    <source>
        <dbReference type="ARBA" id="ARBA00006149"/>
    </source>
</evidence>
<dbReference type="InterPro" id="IPR029063">
    <property type="entry name" value="SAM-dependent_MTases_sf"/>
</dbReference>
<dbReference type="Proteomes" id="UP001284901">
    <property type="component" value="Unassembled WGS sequence"/>
</dbReference>
<dbReference type="GO" id="GO:0003676">
    <property type="term" value="F:nucleic acid binding"/>
    <property type="evidence" value="ECO:0007669"/>
    <property type="project" value="InterPro"/>
</dbReference>
<accession>A0AAW9HBB0</accession>
<dbReference type="SUPFAM" id="SSF53335">
    <property type="entry name" value="S-adenosyl-L-methionine-dependent methyltransferases"/>
    <property type="match status" value="1"/>
</dbReference>
<feature type="domain" description="DUF7059" evidence="6">
    <location>
        <begin position="21"/>
        <end position="114"/>
    </location>
</feature>
<dbReference type="AlphaFoldDB" id="A0AAW9HBB0"/>
<dbReference type="PANTHER" id="PTHR45875">
    <property type="entry name" value="METHYLTRANSFERASE N6AMT1"/>
    <property type="match status" value="1"/>
</dbReference>
<dbReference type="Gene3D" id="3.40.50.150">
    <property type="entry name" value="Vaccinia Virus protein VP39"/>
    <property type="match status" value="1"/>
</dbReference>
<dbReference type="GO" id="GO:0008757">
    <property type="term" value="F:S-adenosylmethionine-dependent methyltransferase activity"/>
    <property type="evidence" value="ECO:0007669"/>
    <property type="project" value="TreeGrafter"/>
</dbReference>
<evidence type="ECO:0000313" key="8">
    <source>
        <dbReference type="EMBL" id="MDY5146436.1"/>
    </source>
</evidence>
<dbReference type="GO" id="GO:0008276">
    <property type="term" value="F:protein methyltransferase activity"/>
    <property type="evidence" value="ECO:0007669"/>
    <property type="project" value="TreeGrafter"/>
</dbReference>